<dbReference type="AlphaFoldDB" id="A0A8C9VLJ8"/>
<proteinExistence type="predicted"/>
<feature type="signal peptide" evidence="2">
    <location>
        <begin position="1"/>
        <end position="16"/>
    </location>
</feature>
<evidence type="ECO:0000313" key="4">
    <source>
        <dbReference type="Proteomes" id="UP000694397"/>
    </source>
</evidence>
<feature type="region of interest" description="Disordered" evidence="1">
    <location>
        <begin position="135"/>
        <end position="167"/>
    </location>
</feature>
<feature type="compositionally biased region" description="Basic residues" evidence="1">
    <location>
        <begin position="148"/>
        <end position="167"/>
    </location>
</feature>
<dbReference type="OrthoDB" id="9901503at2759"/>
<evidence type="ECO:0000256" key="1">
    <source>
        <dbReference type="SAM" id="MobiDB-lite"/>
    </source>
</evidence>
<organism evidence="3 4">
    <name type="scientific">Scleropages formosus</name>
    <name type="common">Asian bonytongue</name>
    <name type="synonym">Osteoglossum formosum</name>
    <dbReference type="NCBI Taxonomy" id="113540"/>
    <lineage>
        <taxon>Eukaryota</taxon>
        <taxon>Metazoa</taxon>
        <taxon>Chordata</taxon>
        <taxon>Craniata</taxon>
        <taxon>Vertebrata</taxon>
        <taxon>Euteleostomi</taxon>
        <taxon>Actinopterygii</taxon>
        <taxon>Neopterygii</taxon>
        <taxon>Teleostei</taxon>
        <taxon>Osteoglossocephala</taxon>
        <taxon>Osteoglossomorpha</taxon>
        <taxon>Osteoglossiformes</taxon>
        <taxon>Osteoglossidae</taxon>
        <taxon>Scleropages</taxon>
    </lineage>
</organism>
<keyword evidence="2" id="KW-0732">Signal</keyword>
<evidence type="ECO:0000313" key="3">
    <source>
        <dbReference type="Ensembl" id="ENSSFOP00015061772.1"/>
    </source>
</evidence>
<dbReference type="GeneTree" id="ENSGT00410000026495"/>
<evidence type="ECO:0000256" key="2">
    <source>
        <dbReference type="SAM" id="SignalP"/>
    </source>
</evidence>
<reference evidence="3" key="3">
    <citation type="submission" date="2025-09" db="UniProtKB">
        <authorList>
            <consortium name="Ensembl"/>
        </authorList>
    </citation>
    <scope>IDENTIFICATION</scope>
</reference>
<accession>A0A8C9VLJ8</accession>
<feature type="chain" id="PRO_5034337141" evidence="2">
    <location>
        <begin position="17"/>
        <end position="167"/>
    </location>
</feature>
<dbReference type="PANTHER" id="PTHR41693:SF2">
    <property type="entry name" value="BIOGENESIS OF LYSOSOME-RELATED ORGANELLES COMPLEX 1 SUBUNIT 2"/>
    <property type="match status" value="1"/>
</dbReference>
<dbReference type="Proteomes" id="UP000694397">
    <property type="component" value="Chromosome 3"/>
</dbReference>
<name>A0A8C9VLJ8_SCLFO</name>
<dbReference type="PANTHER" id="PTHR41693">
    <property type="entry name" value="HEME-BINDING PROTEIN 1"/>
    <property type="match status" value="1"/>
</dbReference>
<reference evidence="3 4" key="1">
    <citation type="submission" date="2019-04" db="EMBL/GenBank/DDBJ databases">
        <authorList>
            <consortium name="Wellcome Sanger Institute Data Sharing"/>
        </authorList>
    </citation>
    <scope>NUCLEOTIDE SEQUENCE [LARGE SCALE GENOMIC DNA]</scope>
</reference>
<sequence>MNKVLSLLCLVAFSSAQKTKRQPVPEWDYRHEAQKTNSKHCSNLTLVLDNWKFAIVNQVKDLLLHDPSTVLPEYVRIKPLSEALGDLYKALNGLKEHLGRLTDKFDRVEAFVDDLQAGKVRGIGRVARPPFLRGREMPFASTDPGAPGRHHGKVRVRKIRKPVRPQA</sequence>
<keyword evidence="4" id="KW-1185">Reference proteome</keyword>
<dbReference type="Ensembl" id="ENSSFOT00015060298.1">
    <property type="protein sequence ID" value="ENSSFOP00015061772.1"/>
    <property type="gene ID" value="ENSSFOG00015028293.1"/>
</dbReference>
<protein>
    <submittedName>
        <fullName evidence="3">Uncharacterized protein</fullName>
    </submittedName>
</protein>
<reference evidence="3" key="2">
    <citation type="submission" date="2025-08" db="UniProtKB">
        <authorList>
            <consortium name="Ensembl"/>
        </authorList>
    </citation>
    <scope>IDENTIFICATION</scope>
</reference>